<dbReference type="PANTHER" id="PTHR28526">
    <property type="entry name" value="ANAPHASE-PROMOTING COMPLEX SUBUNIT 13"/>
    <property type="match status" value="1"/>
</dbReference>
<evidence type="ECO:0000256" key="5">
    <source>
        <dbReference type="ARBA" id="ARBA00023306"/>
    </source>
</evidence>
<reference evidence="8" key="1">
    <citation type="submission" date="2016-03" db="EMBL/GenBank/DDBJ databases">
        <authorList>
            <person name="Guldener U."/>
        </authorList>
    </citation>
    <scope>NUCLEOTIDE SEQUENCE [LARGE SCALE GENOMIC DNA]</scope>
    <source>
        <strain evidence="8">04CH-RAC-A.6.1</strain>
    </source>
</reference>
<dbReference type="OrthoDB" id="2351920at2759"/>
<dbReference type="GO" id="GO:0051301">
    <property type="term" value="P:cell division"/>
    <property type="evidence" value="ECO:0007669"/>
    <property type="project" value="UniProtKB-KW"/>
</dbReference>
<evidence type="ECO:0000313" key="7">
    <source>
        <dbReference type="EMBL" id="CZT04145.1"/>
    </source>
</evidence>
<accession>A0A1E1L0V5</accession>
<sequence length="189" mass="21047">MCQDKTGQRSNHDVLDSGIRSRRRKREKKEARAPNGFSASAPRVSPARIHLKPARLRDSNLPLQPVHFCQSTIMSKDSSYTYVHFNRPRDADLFEDFCKDKLPDDEIYVPPHHQPINPEDEDDVVPDQHAAFGIQRATQKTKEAAWKDLGLAELMRKGPGPKGAGGSAIGDVGPRDTGIFKPGSKSLPR</sequence>
<organism evidence="7 8">
    <name type="scientific">Rhynchosporium agropyri</name>
    <dbReference type="NCBI Taxonomy" id="914238"/>
    <lineage>
        <taxon>Eukaryota</taxon>
        <taxon>Fungi</taxon>
        <taxon>Dikarya</taxon>
        <taxon>Ascomycota</taxon>
        <taxon>Pezizomycotina</taxon>
        <taxon>Leotiomycetes</taxon>
        <taxon>Helotiales</taxon>
        <taxon>Ploettnerulaceae</taxon>
        <taxon>Rhynchosporium</taxon>
    </lineage>
</organism>
<keyword evidence="4" id="KW-0833">Ubl conjugation pathway</keyword>
<feature type="region of interest" description="Disordered" evidence="6">
    <location>
        <begin position="1"/>
        <end position="48"/>
    </location>
</feature>
<keyword evidence="8" id="KW-1185">Reference proteome</keyword>
<evidence type="ECO:0000313" key="8">
    <source>
        <dbReference type="Proteomes" id="UP000178912"/>
    </source>
</evidence>
<dbReference type="Pfam" id="PF05839">
    <property type="entry name" value="Apc13p"/>
    <property type="match status" value="1"/>
</dbReference>
<feature type="compositionally biased region" description="Basic and acidic residues" evidence="6">
    <location>
        <begin position="1"/>
        <end position="15"/>
    </location>
</feature>
<dbReference type="InterPro" id="IPR008401">
    <property type="entry name" value="Apc13"/>
</dbReference>
<keyword evidence="2" id="KW-0132">Cell division</keyword>
<evidence type="ECO:0000256" key="1">
    <source>
        <dbReference type="ARBA" id="ARBA00006940"/>
    </source>
</evidence>
<evidence type="ECO:0000256" key="6">
    <source>
        <dbReference type="SAM" id="MobiDB-lite"/>
    </source>
</evidence>
<evidence type="ECO:0000256" key="3">
    <source>
        <dbReference type="ARBA" id="ARBA00022776"/>
    </source>
</evidence>
<protein>
    <submittedName>
        <fullName evidence="7">Uncharacterized protein</fullName>
    </submittedName>
</protein>
<feature type="region of interest" description="Disordered" evidence="6">
    <location>
        <begin position="156"/>
        <end position="189"/>
    </location>
</feature>
<evidence type="ECO:0000256" key="4">
    <source>
        <dbReference type="ARBA" id="ARBA00022786"/>
    </source>
</evidence>
<evidence type="ECO:0000256" key="2">
    <source>
        <dbReference type="ARBA" id="ARBA00022618"/>
    </source>
</evidence>
<name>A0A1E1L0V5_9HELO</name>
<keyword evidence="3" id="KW-0498">Mitosis</keyword>
<keyword evidence="5" id="KW-0131">Cell cycle</keyword>
<dbReference type="AlphaFoldDB" id="A0A1E1L0V5"/>
<comment type="similarity">
    <text evidence="1">Belongs to the APC13 family.</text>
</comment>
<dbReference type="GO" id="GO:0005680">
    <property type="term" value="C:anaphase-promoting complex"/>
    <property type="evidence" value="ECO:0007669"/>
    <property type="project" value="InterPro"/>
</dbReference>
<gene>
    <name evidence="7" type="ORF">RAG0_10703</name>
</gene>
<dbReference type="Proteomes" id="UP000178912">
    <property type="component" value="Unassembled WGS sequence"/>
</dbReference>
<dbReference type="PANTHER" id="PTHR28526:SF1">
    <property type="entry name" value="ANAPHASE-PROMOTING COMPLEX SUBUNIT 13"/>
    <property type="match status" value="1"/>
</dbReference>
<dbReference type="EMBL" id="FJUX01000067">
    <property type="protein sequence ID" value="CZT04145.1"/>
    <property type="molecule type" value="Genomic_DNA"/>
</dbReference>
<proteinExistence type="inferred from homology"/>